<dbReference type="RefSeq" id="WP_194137893.1">
    <property type="nucleotide sequence ID" value="NZ_JADFFK010000039.1"/>
</dbReference>
<accession>A0ABR9XAX7</accession>
<evidence type="ECO:0000313" key="2">
    <source>
        <dbReference type="Proteomes" id="UP000607796"/>
    </source>
</evidence>
<protein>
    <submittedName>
        <fullName evidence="1">GAF domain-containing protein</fullName>
    </submittedName>
</protein>
<dbReference type="SUPFAM" id="SSF55781">
    <property type="entry name" value="GAF domain-like"/>
    <property type="match status" value="1"/>
</dbReference>
<comment type="caution">
    <text evidence="1">The sequence shown here is derived from an EMBL/GenBank/DDBJ whole genome shotgun (WGS) entry which is preliminary data.</text>
</comment>
<dbReference type="InterPro" id="IPR029016">
    <property type="entry name" value="GAF-like_dom_sf"/>
</dbReference>
<gene>
    <name evidence="1" type="ORF">IQ782_27630</name>
</gene>
<organism evidence="1 2">
    <name type="scientific">Salipiger mangrovisoli</name>
    <dbReference type="NCBI Taxonomy" id="2865933"/>
    <lineage>
        <taxon>Bacteria</taxon>
        <taxon>Pseudomonadati</taxon>
        <taxon>Pseudomonadota</taxon>
        <taxon>Alphaproteobacteria</taxon>
        <taxon>Rhodobacterales</taxon>
        <taxon>Roseobacteraceae</taxon>
        <taxon>Salipiger</taxon>
    </lineage>
</organism>
<reference evidence="1 2" key="1">
    <citation type="journal article" date="2021" name="Int. J. Syst. Evol. Microbiol.">
        <title>Salipiger mangrovisoli sp. nov., isolated from mangrove soil and the proposal for the reclassification of Paraphaeobacter pallidus as Salipiger pallidus comb. nov.</title>
        <authorList>
            <person name="Du J."/>
            <person name="Liu Y."/>
            <person name="Pei T."/>
            <person name="Deng M.R."/>
            <person name="Zhu H."/>
        </authorList>
    </citation>
    <scope>NUCLEOTIDE SEQUENCE [LARGE SCALE GENOMIC DNA]</scope>
    <source>
        <strain evidence="1 2">6D45A</strain>
    </source>
</reference>
<keyword evidence="2" id="KW-1185">Reference proteome</keyword>
<dbReference type="EMBL" id="JADFFK010000039">
    <property type="protein sequence ID" value="MBE9640627.1"/>
    <property type="molecule type" value="Genomic_DNA"/>
</dbReference>
<evidence type="ECO:0000313" key="1">
    <source>
        <dbReference type="EMBL" id="MBE9640627.1"/>
    </source>
</evidence>
<name>A0ABR9XAX7_9RHOB</name>
<sequence>MDDLLEAPTNTFIRIAEVWVPEGDRLVLATGTYDGLEGFGAASARATFAKGEGLPGKAWAEARPIVLRTLDDSTFHRAKAAAASGLTAAVAIPVFAEDVLLAILVVLFADAAHVGAIEVWEDSANSLVLSDGYYGTAEEFERVSKATTFGHGQGLPGGVWASETPILMRDLGASYGFLRSESAGKAGLKTGLGLPIPTPGDKIYVLTLLSAPGTPIAHRFEIWDARAERVGPEKKALRIDGLCEREGFLAPKENPPLDALSVTAWQGPIGRVLGSGLPHVQVGGAGLPAGYTQMVALPIHHENGLAYVVAWYL</sequence>
<proteinExistence type="predicted"/>
<dbReference type="Gene3D" id="3.30.450.40">
    <property type="match status" value="1"/>
</dbReference>
<dbReference type="Proteomes" id="UP000607796">
    <property type="component" value="Unassembled WGS sequence"/>
</dbReference>